<dbReference type="OrthoDB" id="1715191at2759"/>
<dbReference type="InterPro" id="IPR019405">
    <property type="entry name" value="Lactonase_7-beta_prop"/>
</dbReference>
<dbReference type="InterPro" id="IPR015943">
    <property type="entry name" value="WD40/YVTN_repeat-like_dom_sf"/>
</dbReference>
<reference evidence="2" key="1">
    <citation type="submission" date="2013-11" db="EMBL/GenBank/DDBJ databases">
        <title>Genome sequence of the fusiform rust pathogen reveals effectors for host alternation and coevolution with pine.</title>
        <authorList>
            <consortium name="DOE Joint Genome Institute"/>
            <person name="Smith K."/>
            <person name="Pendleton A."/>
            <person name="Kubisiak T."/>
            <person name="Anderson C."/>
            <person name="Salamov A."/>
            <person name="Aerts A."/>
            <person name="Riley R."/>
            <person name="Clum A."/>
            <person name="Lindquist E."/>
            <person name="Ence D."/>
            <person name="Campbell M."/>
            <person name="Kronenberg Z."/>
            <person name="Feau N."/>
            <person name="Dhillon B."/>
            <person name="Hamelin R."/>
            <person name="Burleigh J."/>
            <person name="Smith J."/>
            <person name="Yandell M."/>
            <person name="Nelson C."/>
            <person name="Grigoriev I."/>
            <person name="Davis J."/>
        </authorList>
    </citation>
    <scope>NUCLEOTIDE SEQUENCE</scope>
    <source>
        <strain evidence="2">G11</strain>
    </source>
</reference>
<dbReference type="InterPro" id="IPR050282">
    <property type="entry name" value="Cycloisomerase_2"/>
</dbReference>
<dbReference type="Pfam" id="PF10282">
    <property type="entry name" value="Lactonase"/>
    <property type="match status" value="1"/>
</dbReference>
<sequence length="291" mass="32525">MYSDTLYSVGGPSGEIHSLDRIDRRFQTKLQQVLYCSEADLPKEEKTQKALRYGSHAIEISSRNQAFVPHLGHNSIYMYFVDPATKRLNLLSKTKSPRPNDGPRHCVVSEDGHWLYAVTEHTQFVDLYKTGAATLEHQASTSILPSDTHPILSSDATHYRGDTIRILPTKLKKLLEPSIKEIATTQFIFATTRGADTHTPGILAVLKHDTVTETLQVMSLWPTPTSGGKANAIEFRTELGDDQRILLVLTDDELGWVMVLEWDPKVEKPIKVISKTLIDQNGVGASHAVWL</sequence>
<protein>
    <submittedName>
        <fullName evidence="2">Uncharacterized protein</fullName>
    </submittedName>
</protein>
<dbReference type="AlphaFoldDB" id="A0A9P6T9F3"/>
<evidence type="ECO:0000313" key="3">
    <source>
        <dbReference type="Proteomes" id="UP000886653"/>
    </source>
</evidence>
<dbReference type="Gene3D" id="2.130.10.10">
    <property type="entry name" value="YVTN repeat-like/Quinoprotein amine dehydrogenase"/>
    <property type="match status" value="1"/>
</dbReference>
<dbReference type="GO" id="GO:0017057">
    <property type="term" value="F:6-phosphogluconolactonase activity"/>
    <property type="evidence" value="ECO:0007669"/>
    <property type="project" value="TreeGrafter"/>
</dbReference>
<gene>
    <name evidence="2" type="ORF">CROQUDRAFT_662465</name>
</gene>
<accession>A0A9P6T9F3</accession>
<comment type="caution">
    <text evidence="2">The sequence shown here is derived from an EMBL/GenBank/DDBJ whole genome shotgun (WGS) entry which is preliminary data.</text>
</comment>
<organism evidence="2 3">
    <name type="scientific">Cronartium quercuum f. sp. fusiforme G11</name>
    <dbReference type="NCBI Taxonomy" id="708437"/>
    <lineage>
        <taxon>Eukaryota</taxon>
        <taxon>Fungi</taxon>
        <taxon>Dikarya</taxon>
        <taxon>Basidiomycota</taxon>
        <taxon>Pucciniomycotina</taxon>
        <taxon>Pucciniomycetes</taxon>
        <taxon>Pucciniales</taxon>
        <taxon>Coleosporiaceae</taxon>
        <taxon>Cronartium</taxon>
    </lineage>
</organism>
<dbReference type="SUPFAM" id="SSF75011">
    <property type="entry name" value="3-carboxy-cis,cis-mucoante lactonizing enzyme"/>
    <property type="match status" value="1"/>
</dbReference>
<proteinExistence type="inferred from homology"/>
<keyword evidence="3" id="KW-1185">Reference proteome</keyword>
<dbReference type="EMBL" id="MU167347">
    <property type="protein sequence ID" value="KAG0142463.1"/>
    <property type="molecule type" value="Genomic_DNA"/>
</dbReference>
<evidence type="ECO:0000313" key="2">
    <source>
        <dbReference type="EMBL" id="KAG0142463.1"/>
    </source>
</evidence>
<evidence type="ECO:0000256" key="1">
    <source>
        <dbReference type="ARBA" id="ARBA00005564"/>
    </source>
</evidence>
<dbReference type="PANTHER" id="PTHR30344:SF4">
    <property type="entry name" value="CYCLASE, PUTATIVE (AFU_ORTHOLOGUE AFUA_6G11580)-RELATED"/>
    <property type="match status" value="1"/>
</dbReference>
<dbReference type="Proteomes" id="UP000886653">
    <property type="component" value="Unassembled WGS sequence"/>
</dbReference>
<dbReference type="PANTHER" id="PTHR30344">
    <property type="entry name" value="6-PHOSPHOGLUCONOLACTONASE-RELATED"/>
    <property type="match status" value="1"/>
</dbReference>
<name>A0A9P6T9F3_9BASI</name>
<comment type="similarity">
    <text evidence="1">Belongs to the cycloisomerase 2 family.</text>
</comment>